<dbReference type="PANTHER" id="PTHR38009">
    <property type="entry name" value="CONSERVED HYPOTHETICAL PHAGE TAIL PROTEIN"/>
    <property type="match status" value="1"/>
</dbReference>
<accession>L8JSL8</accession>
<dbReference type="NCBIfam" id="TIGR02241">
    <property type="entry name" value="conserved hypothetical phage tail region protein"/>
    <property type="match status" value="1"/>
</dbReference>
<dbReference type="Pfam" id="PF06841">
    <property type="entry name" value="Phage_T4_gp19"/>
    <property type="match status" value="1"/>
</dbReference>
<dbReference type="InterPro" id="IPR011747">
    <property type="entry name" value="CHP02241"/>
</dbReference>
<evidence type="ECO:0000313" key="2">
    <source>
        <dbReference type="Proteomes" id="UP000011135"/>
    </source>
</evidence>
<sequence length="155" mass="17342">MGTDPYYPMVGFYFSVQIDGIFNSVDSKFKEVSGITMEIENGQTVKEGGENGAVHELPGRTKYSDLVLKRGLLKPNTELTDWCMSFFNNDFSKPLQTKDIYVQLLNDQGEPVFTWLFKSAHPKKMEISGFNSTGSGDAGIVVETITLKYETFSIV</sequence>
<dbReference type="EMBL" id="AMZN01000044">
    <property type="protein sequence ID" value="ELR71193.1"/>
    <property type="molecule type" value="Genomic_DNA"/>
</dbReference>
<dbReference type="GO" id="GO:0005198">
    <property type="term" value="F:structural molecule activity"/>
    <property type="evidence" value="ECO:0007669"/>
    <property type="project" value="InterPro"/>
</dbReference>
<reference evidence="1 2" key="1">
    <citation type="submission" date="2012-12" db="EMBL/GenBank/DDBJ databases">
        <title>Genome assembly of Fulvivirga imtechensis AK7.</title>
        <authorList>
            <person name="Nupur N."/>
            <person name="Khatri I."/>
            <person name="Kumar R."/>
            <person name="Subramanian S."/>
            <person name="Pinnaka A."/>
        </authorList>
    </citation>
    <scope>NUCLEOTIDE SEQUENCE [LARGE SCALE GENOMIC DNA]</scope>
    <source>
        <strain evidence="1 2">AK7</strain>
    </source>
</reference>
<comment type="caution">
    <text evidence="1">The sequence shown here is derived from an EMBL/GenBank/DDBJ whole genome shotgun (WGS) entry which is preliminary data.</text>
</comment>
<evidence type="ECO:0000313" key="1">
    <source>
        <dbReference type="EMBL" id="ELR71193.1"/>
    </source>
</evidence>
<protein>
    <recommendedName>
        <fullName evidence="3">Phage tail protein</fullName>
    </recommendedName>
</protein>
<organism evidence="1 2">
    <name type="scientific">Fulvivirga imtechensis AK7</name>
    <dbReference type="NCBI Taxonomy" id="1237149"/>
    <lineage>
        <taxon>Bacteria</taxon>
        <taxon>Pseudomonadati</taxon>
        <taxon>Bacteroidota</taxon>
        <taxon>Cytophagia</taxon>
        <taxon>Cytophagales</taxon>
        <taxon>Fulvivirgaceae</taxon>
        <taxon>Fulvivirga</taxon>
    </lineage>
</organism>
<keyword evidence="2" id="KW-1185">Reference proteome</keyword>
<gene>
    <name evidence="1" type="ORF">C900_02997</name>
</gene>
<dbReference type="Proteomes" id="UP000011135">
    <property type="component" value="Unassembled WGS sequence"/>
</dbReference>
<name>L8JSL8_9BACT</name>
<dbReference type="PATRIC" id="fig|1237149.3.peg.2753"/>
<dbReference type="AlphaFoldDB" id="L8JSL8"/>
<proteinExistence type="predicted"/>
<dbReference type="eggNOG" id="ENOG5032T2H">
    <property type="taxonomic scope" value="Bacteria"/>
</dbReference>
<evidence type="ECO:0008006" key="3">
    <source>
        <dbReference type="Google" id="ProtNLM"/>
    </source>
</evidence>
<dbReference type="InterPro" id="IPR010667">
    <property type="entry name" value="Phage_T4_Gp19"/>
</dbReference>
<dbReference type="PANTHER" id="PTHR38009:SF1">
    <property type="entry name" value="CONSERVED HYPOTHETICAL PHAGE TAIL PROTEIN"/>
    <property type="match status" value="1"/>
</dbReference>
<dbReference type="STRING" id="1237149.C900_02997"/>